<feature type="transmembrane region" description="Helical" evidence="6">
    <location>
        <begin position="78"/>
        <end position="98"/>
    </location>
</feature>
<evidence type="ECO:0000256" key="5">
    <source>
        <dbReference type="ARBA" id="ARBA00023136"/>
    </source>
</evidence>
<keyword evidence="3 6" id="KW-0812">Transmembrane</keyword>
<evidence type="ECO:0000256" key="3">
    <source>
        <dbReference type="ARBA" id="ARBA00022692"/>
    </source>
</evidence>
<dbReference type="EMBL" id="UOFU01000386">
    <property type="protein sequence ID" value="VAX04656.1"/>
    <property type="molecule type" value="Genomic_DNA"/>
</dbReference>
<protein>
    <recommendedName>
        <fullName evidence="8">Methanethiol S-methyltransferase</fullName>
    </recommendedName>
</protein>
<evidence type="ECO:0000256" key="4">
    <source>
        <dbReference type="ARBA" id="ARBA00022989"/>
    </source>
</evidence>
<dbReference type="PANTHER" id="PTHR31040:SF1">
    <property type="entry name" value="NURIM"/>
    <property type="match status" value="1"/>
</dbReference>
<dbReference type="AlphaFoldDB" id="A0A3B1AFM0"/>
<gene>
    <name evidence="7" type="ORF">MNBD_GAMMA20-1791</name>
</gene>
<evidence type="ECO:0000313" key="7">
    <source>
        <dbReference type="EMBL" id="VAX04656.1"/>
    </source>
</evidence>
<feature type="transmembrane region" description="Helical" evidence="6">
    <location>
        <begin position="48"/>
        <end position="66"/>
    </location>
</feature>
<name>A0A3B1AFM0_9ZZZZ</name>
<organism evidence="7">
    <name type="scientific">hydrothermal vent metagenome</name>
    <dbReference type="NCBI Taxonomy" id="652676"/>
    <lineage>
        <taxon>unclassified sequences</taxon>
        <taxon>metagenomes</taxon>
        <taxon>ecological metagenomes</taxon>
    </lineage>
</organism>
<dbReference type="Gene3D" id="1.20.120.1630">
    <property type="match status" value="1"/>
</dbReference>
<evidence type="ECO:0000256" key="2">
    <source>
        <dbReference type="ARBA" id="ARBA00010631"/>
    </source>
</evidence>
<feature type="transmembrane region" description="Helical" evidence="6">
    <location>
        <begin position="6"/>
        <end position="27"/>
    </location>
</feature>
<evidence type="ECO:0000256" key="1">
    <source>
        <dbReference type="ARBA" id="ARBA00004141"/>
    </source>
</evidence>
<dbReference type="PANTHER" id="PTHR31040">
    <property type="entry name" value="NURIM"/>
    <property type="match status" value="1"/>
</dbReference>
<evidence type="ECO:0000256" key="6">
    <source>
        <dbReference type="SAM" id="Phobius"/>
    </source>
</evidence>
<sequence>MFATTNNTLIPLAIGSVAYFILHSLLASLRVKGFVQQRFPTALPAYRLLFNLLSIILLLPLLWLVHHDPGPLLWAWQGPWRGLAIALSVLALGGFIWASRAYDMSVFIGLHQWRERHQTTENPEALHISSFHRFVRHPWYFLILLILWSWDQYLNQTVFYALATAYLIIGSRLEERKLVHQYGDVYRRYQRKVPGLIPLPWRWLRSNEAKELVRQAAEKKSNRHNEIYP</sequence>
<dbReference type="InterPro" id="IPR033580">
    <property type="entry name" value="Nurim-like"/>
</dbReference>
<dbReference type="GO" id="GO:0031965">
    <property type="term" value="C:nuclear membrane"/>
    <property type="evidence" value="ECO:0007669"/>
    <property type="project" value="TreeGrafter"/>
</dbReference>
<evidence type="ECO:0008006" key="8">
    <source>
        <dbReference type="Google" id="ProtNLM"/>
    </source>
</evidence>
<reference evidence="7" key="1">
    <citation type="submission" date="2018-06" db="EMBL/GenBank/DDBJ databases">
        <authorList>
            <person name="Zhirakovskaya E."/>
        </authorList>
    </citation>
    <scope>NUCLEOTIDE SEQUENCE</scope>
</reference>
<proteinExistence type="inferred from homology"/>
<comment type="similarity">
    <text evidence="2">Belongs to the nurim family.</text>
</comment>
<keyword evidence="4 6" id="KW-1133">Transmembrane helix</keyword>
<keyword evidence="5 6" id="KW-0472">Membrane</keyword>
<comment type="subcellular location">
    <subcellularLocation>
        <location evidence="1">Membrane</location>
        <topology evidence="1">Multi-pass membrane protein</topology>
    </subcellularLocation>
</comment>
<accession>A0A3B1AFM0</accession>